<accession>X0TDZ9</accession>
<dbReference type="InterPro" id="IPR055259">
    <property type="entry name" value="YkvP/CgeB_Glyco_trans-like"/>
</dbReference>
<dbReference type="Pfam" id="PF13524">
    <property type="entry name" value="Glyco_trans_1_2"/>
    <property type="match status" value="1"/>
</dbReference>
<reference evidence="2" key="1">
    <citation type="journal article" date="2014" name="Front. Microbiol.">
        <title>High frequency of phylogenetically diverse reductive dehalogenase-homologous genes in deep subseafloor sedimentary metagenomes.</title>
        <authorList>
            <person name="Kawai M."/>
            <person name="Futagami T."/>
            <person name="Toyoda A."/>
            <person name="Takaki Y."/>
            <person name="Nishi S."/>
            <person name="Hori S."/>
            <person name="Arai W."/>
            <person name="Tsubouchi T."/>
            <person name="Morono Y."/>
            <person name="Uchiyama I."/>
            <person name="Ito T."/>
            <person name="Fujiyama A."/>
            <person name="Inagaki F."/>
            <person name="Takami H."/>
        </authorList>
    </citation>
    <scope>NUCLEOTIDE SEQUENCE</scope>
    <source>
        <strain evidence="2">Expedition CK06-06</strain>
    </source>
</reference>
<proteinExistence type="predicted"/>
<evidence type="ECO:0000313" key="2">
    <source>
        <dbReference type="EMBL" id="GAF91763.1"/>
    </source>
</evidence>
<feature type="non-terminal residue" evidence="2">
    <location>
        <position position="1"/>
    </location>
</feature>
<sequence length="65" mass="7882">DGIFDVMPSNTFNSYESINLESTIKYWLEHKERRREVAERGYKWVHSQATYTKRVQMALEIMRLK</sequence>
<protein>
    <recommendedName>
        <fullName evidence="1">Spore protein YkvP/CgeB glycosyl transferase-like domain-containing protein</fullName>
    </recommendedName>
</protein>
<evidence type="ECO:0000259" key="1">
    <source>
        <dbReference type="Pfam" id="PF13524"/>
    </source>
</evidence>
<dbReference type="EMBL" id="BARS01011605">
    <property type="protein sequence ID" value="GAF91763.1"/>
    <property type="molecule type" value="Genomic_DNA"/>
</dbReference>
<organism evidence="2">
    <name type="scientific">marine sediment metagenome</name>
    <dbReference type="NCBI Taxonomy" id="412755"/>
    <lineage>
        <taxon>unclassified sequences</taxon>
        <taxon>metagenomes</taxon>
        <taxon>ecological metagenomes</taxon>
    </lineage>
</organism>
<comment type="caution">
    <text evidence="2">The sequence shown here is derived from an EMBL/GenBank/DDBJ whole genome shotgun (WGS) entry which is preliminary data.</text>
</comment>
<name>X0TDZ9_9ZZZZ</name>
<dbReference type="AlphaFoldDB" id="X0TDZ9"/>
<gene>
    <name evidence="2" type="ORF">S01H1_21047</name>
</gene>
<feature type="domain" description="Spore protein YkvP/CgeB glycosyl transferase-like" evidence="1">
    <location>
        <begin position="18"/>
        <end position="59"/>
    </location>
</feature>